<sequence length="85" mass="10216">MEGSISNYSFKQVVKVSRTDRWEVYRRLQELEIPCQCQTNQELTVEVSNIATAVQVWSVVRQLNAERQDLIEILEECWHYRYHKL</sequence>
<accession>A0A0V7ZL17</accession>
<dbReference type="EMBL" id="LMTZ01000115">
    <property type="protein sequence ID" value="KST64943.1"/>
    <property type="molecule type" value="Genomic_DNA"/>
</dbReference>
<keyword evidence="3" id="KW-1185">Reference proteome</keyword>
<name>A0A0V7ZL17_9CYAN</name>
<dbReference type="EMBL" id="LMTZ01000114">
    <property type="protein sequence ID" value="KST65008.1"/>
    <property type="molecule type" value="Genomic_DNA"/>
</dbReference>
<evidence type="ECO:0000313" key="1">
    <source>
        <dbReference type="EMBL" id="KST64943.1"/>
    </source>
</evidence>
<evidence type="ECO:0000313" key="3">
    <source>
        <dbReference type="Proteomes" id="UP000053372"/>
    </source>
</evidence>
<proteinExistence type="predicted"/>
<dbReference type="OrthoDB" id="515027at2"/>
<dbReference type="Proteomes" id="UP000053372">
    <property type="component" value="Unassembled WGS sequence"/>
</dbReference>
<evidence type="ECO:0000313" key="2">
    <source>
        <dbReference type="EMBL" id="KST65008.1"/>
    </source>
</evidence>
<protein>
    <submittedName>
        <fullName evidence="1">Uncharacterized protein</fullName>
    </submittedName>
</protein>
<dbReference type="NCBIfam" id="NF045598">
    <property type="entry name" value="asr1405_asl0597"/>
    <property type="match status" value="1"/>
</dbReference>
<dbReference type="AlphaFoldDB" id="A0A0V7ZL17"/>
<reference evidence="1 3" key="1">
    <citation type="journal article" date="2015" name="Genome Announc.">
        <title>Draft Genome of the Euendolithic (true boring) Cyanobacterium Mastigocoleus testarum strain BC008.</title>
        <authorList>
            <person name="Guida B.S."/>
            <person name="Garcia-Pichel F."/>
        </authorList>
    </citation>
    <scope>NUCLEOTIDE SEQUENCE [LARGE SCALE GENOMIC DNA]</scope>
    <source>
        <strain evidence="1 3">BC008</strain>
    </source>
</reference>
<comment type="caution">
    <text evidence="1">The sequence shown here is derived from an EMBL/GenBank/DDBJ whole genome shotgun (WGS) entry which is preliminary data.</text>
</comment>
<organism evidence="1 3">
    <name type="scientific">Mastigocoleus testarum BC008</name>
    <dbReference type="NCBI Taxonomy" id="371196"/>
    <lineage>
        <taxon>Bacteria</taxon>
        <taxon>Bacillati</taxon>
        <taxon>Cyanobacteriota</taxon>
        <taxon>Cyanophyceae</taxon>
        <taxon>Nostocales</taxon>
        <taxon>Hapalosiphonaceae</taxon>
        <taxon>Mastigocoleus</taxon>
    </lineage>
</organism>
<dbReference type="RefSeq" id="WP_058184106.1">
    <property type="nucleotide sequence ID" value="NZ_LMTZ01000114.1"/>
</dbReference>
<dbReference type="InterPro" id="IPR054637">
    <property type="entry name" value="Asr1405_Asl0597-like"/>
</dbReference>
<gene>
    <name evidence="1" type="ORF">BC008_19220</name>
    <name evidence="2" type="ORF">BC008_19585</name>
</gene>